<name>A0A136Q714_9FIRM</name>
<evidence type="ECO:0000313" key="7">
    <source>
        <dbReference type="EMBL" id="KXK66463.1"/>
    </source>
</evidence>
<comment type="caution">
    <text evidence="7">The sequence shown here is derived from an EMBL/GenBank/DDBJ whole genome shotgun (WGS) entry which is preliminary data.</text>
</comment>
<feature type="transmembrane region" description="Helical" evidence="6">
    <location>
        <begin position="42"/>
        <end position="60"/>
    </location>
</feature>
<keyword evidence="2" id="KW-1003">Cell membrane</keyword>
<keyword evidence="8" id="KW-1185">Reference proteome</keyword>
<dbReference type="OrthoDB" id="9784538at2"/>
<keyword evidence="5 6" id="KW-0472">Membrane</keyword>
<evidence type="ECO:0000313" key="8">
    <source>
        <dbReference type="Proteomes" id="UP000070366"/>
    </source>
</evidence>
<feature type="transmembrane region" description="Helical" evidence="6">
    <location>
        <begin position="67"/>
        <end position="85"/>
    </location>
</feature>
<dbReference type="RefSeq" id="WP_066523620.1">
    <property type="nucleotide sequence ID" value="NZ_CABMOF010000025.1"/>
</dbReference>
<dbReference type="PANTHER" id="PTHR32196">
    <property type="entry name" value="ABC TRANSPORTER PERMEASE PROTEIN YPHD-RELATED-RELATED"/>
    <property type="match status" value="1"/>
</dbReference>
<keyword evidence="3 6" id="KW-0812">Transmembrane</keyword>
<dbReference type="Proteomes" id="UP000070366">
    <property type="component" value="Unassembled WGS sequence"/>
</dbReference>
<dbReference type="PANTHER" id="PTHR32196:SF72">
    <property type="entry name" value="RIBOSE IMPORT PERMEASE PROTEIN RBSC"/>
    <property type="match status" value="1"/>
</dbReference>
<proteinExistence type="predicted"/>
<evidence type="ECO:0000256" key="1">
    <source>
        <dbReference type="ARBA" id="ARBA00004651"/>
    </source>
</evidence>
<gene>
    <name evidence="7" type="ORF">HMPREF3293_00682</name>
</gene>
<evidence type="ECO:0000256" key="4">
    <source>
        <dbReference type="ARBA" id="ARBA00022989"/>
    </source>
</evidence>
<feature type="transmembrane region" description="Helical" evidence="6">
    <location>
        <begin position="269"/>
        <end position="288"/>
    </location>
</feature>
<dbReference type="AlphaFoldDB" id="A0A136Q714"/>
<dbReference type="EMBL" id="LSZW01000043">
    <property type="protein sequence ID" value="KXK66463.1"/>
    <property type="molecule type" value="Genomic_DNA"/>
</dbReference>
<sequence length="321" mass="34268">MLKVSISSIVKKYAVFIVFIIEIILFACLADTFFTVSNFTNILRQVSMIAIAGVGQTLVLLTGNIDLSIGSQITLLNVLCAFLMVNVGIDPVLACIVGMTTTIVISYLTGFIITATKMPAMIATIAMMSILRGIAYMISDGQSIFGFPESFRVLGQGVIGGVMPVPVVIMIACLIFGWFILNKTYIGRYFFAIGGNETAAELSGINVNKMKRLSYTLNGIFVGFAGIIMLSRLNTGSPLTGKEFEFDVLTAVVLGGVSISGGRAKISSVIIGVLIIGTLTNGFVLLNVGEYPQLVIKGVVLLLAVGFDCIQRSREAKTSKI</sequence>
<dbReference type="PATRIC" id="fig|626937.4.peg.673"/>
<feature type="transmembrane region" description="Helical" evidence="6">
    <location>
        <begin position="12"/>
        <end position="36"/>
    </location>
</feature>
<reference evidence="7 8" key="1">
    <citation type="submission" date="2016-02" db="EMBL/GenBank/DDBJ databases">
        <authorList>
            <person name="Wen L."/>
            <person name="He K."/>
            <person name="Yang H."/>
        </authorList>
    </citation>
    <scope>NUCLEOTIDE SEQUENCE [LARGE SCALE GENOMIC DNA]</scope>
    <source>
        <strain evidence="7 8">DSM 22607</strain>
    </source>
</reference>
<keyword evidence="4 6" id="KW-1133">Transmembrane helix</keyword>
<evidence type="ECO:0000256" key="2">
    <source>
        <dbReference type="ARBA" id="ARBA00022475"/>
    </source>
</evidence>
<organism evidence="7 8">
    <name type="scientific">Christensenella minuta</name>
    <dbReference type="NCBI Taxonomy" id="626937"/>
    <lineage>
        <taxon>Bacteria</taxon>
        <taxon>Bacillati</taxon>
        <taxon>Bacillota</taxon>
        <taxon>Clostridia</taxon>
        <taxon>Christensenellales</taxon>
        <taxon>Christensenellaceae</taxon>
        <taxon>Christensenella</taxon>
    </lineage>
</organism>
<accession>A0A136Q714</accession>
<dbReference type="GO" id="GO:0022857">
    <property type="term" value="F:transmembrane transporter activity"/>
    <property type="evidence" value="ECO:0007669"/>
    <property type="project" value="InterPro"/>
</dbReference>
<dbReference type="STRING" id="626937.HMPREF3293_00682"/>
<dbReference type="CDD" id="cd06579">
    <property type="entry name" value="TM_PBP1_transp_AraH_like"/>
    <property type="match status" value="1"/>
</dbReference>
<feature type="transmembrane region" description="Helical" evidence="6">
    <location>
        <begin position="91"/>
        <end position="113"/>
    </location>
</feature>
<protein>
    <submittedName>
        <fullName evidence="7">Putative L-arabinose ABC transporter, permease protein AraH</fullName>
    </submittedName>
</protein>
<dbReference type="Pfam" id="PF02653">
    <property type="entry name" value="BPD_transp_2"/>
    <property type="match status" value="1"/>
</dbReference>
<evidence type="ECO:0000256" key="6">
    <source>
        <dbReference type="SAM" id="Phobius"/>
    </source>
</evidence>
<feature type="transmembrane region" description="Helical" evidence="6">
    <location>
        <begin position="213"/>
        <end position="232"/>
    </location>
</feature>
<feature type="transmembrane region" description="Helical" evidence="6">
    <location>
        <begin position="158"/>
        <end position="181"/>
    </location>
</feature>
<dbReference type="InterPro" id="IPR001851">
    <property type="entry name" value="ABC_transp_permease"/>
</dbReference>
<evidence type="ECO:0000256" key="5">
    <source>
        <dbReference type="ARBA" id="ARBA00023136"/>
    </source>
</evidence>
<comment type="subcellular location">
    <subcellularLocation>
        <location evidence="1">Cell membrane</location>
        <topology evidence="1">Multi-pass membrane protein</topology>
    </subcellularLocation>
</comment>
<feature type="transmembrane region" description="Helical" evidence="6">
    <location>
        <begin position="120"/>
        <end position="138"/>
    </location>
</feature>
<dbReference type="GO" id="GO:0005886">
    <property type="term" value="C:plasma membrane"/>
    <property type="evidence" value="ECO:0007669"/>
    <property type="project" value="UniProtKB-SubCell"/>
</dbReference>
<evidence type="ECO:0000256" key="3">
    <source>
        <dbReference type="ARBA" id="ARBA00022692"/>
    </source>
</evidence>
<dbReference type="KEGG" id="cmiu:B1H56_13170"/>